<evidence type="ECO:0000259" key="7">
    <source>
        <dbReference type="PROSITE" id="PS51387"/>
    </source>
</evidence>
<dbReference type="PANTHER" id="PTHR42973">
    <property type="entry name" value="BINDING OXIDOREDUCTASE, PUTATIVE (AFU_ORTHOLOGUE AFUA_1G17690)-RELATED"/>
    <property type="match status" value="1"/>
</dbReference>
<keyword evidence="5" id="KW-0560">Oxidoreductase</keyword>
<dbReference type="GeneID" id="73338279"/>
<dbReference type="InterPro" id="IPR036318">
    <property type="entry name" value="FAD-bd_PCMH-like_sf"/>
</dbReference>
<feature type="chain" id="PRO_5040384845" evidence="6">
    <location>
        <begin position="17"/>
        <end position="502"/>
    </location>
</feature>
<proteinExistence type="inferred from homology"/>
<dbReference type="Pfam" id="PF08031">
    <property type="entry name" value="BBE"/>
    <property type="match status" value="1"/>
</dbReference>
<evidence type="ECO:0000256" key="4">
    <source>
        <dbReference type="ARBA" id="ARBA00022827"/>
    </source>
</evidence>
<keyword evidence="9" id="KW-1185">Reference proteome</keyword>
<evidence type="ECO:0000313" key="9">
    <source>
        <dbReference type="Proteomes" id="UP000830671"/>
    </source>
</evidence>
<name>A0A9Q8SKY1_9PEZI</name>
<evidence type="ECO:0000256" key="6">
    <source>
        <dbReference type="SAM" id="SignalP"/>
    </source>
</evidence>
<evidence type="ECO:0000256" key="1">
    <source>
        <dbReference type="ARBA" id="ARBA00001974"/>
    </source>
</evidence>
<comment type="cofactor">
    <cofactor evidence="1">
        <name>FAD</name>
        <dbReference type="ChEBI" id="CHEBI:57692"/>
    </cofactor>
</comment>
<dbReference type="GO" id="GO:0016491">
    <property type="term" value="F:oxidoreductase activity"/>
    <property type="evidence" value="ECO:0007669"/>
    <property type="project" value="UniProtKB-KW"/>
</dbReference>
<dbReference type="Gene3D" id="3.40.462.20">
    <property type="match status" value="1"/>
</dbReference>
<dbReference type="Gene3D" id="3.30.43.10">
    <property type="entry name" value="Uridine Diphospho-n-acetylenolpyruvylglucosamine Reductase, domain 2"/>
    <property type="match status" value="1"/>
</dbReference>
<dbReference type="InterPro" id="IPR016169">
    <property type="entry name" value="FAD-bd_PCMH_sub2"/>
</dbReference>
<protein>
    <submittedName>
        <fullName evidence="8">FAD binding domain-containing protein</fullName>
    </submittedName>
</protein>
<keyword evidence="6" id="KW-0732">Signal</keyword>
<dbReference type="GO" id="GO:0071949">
    <property type="term" value="F:FAD binding"/>
    <property type="evidence" value="ECO:0007669"/>
    <property type="project" value="InterPro"/>
</dbReference>
<dbReference type="InterPro" id="IPR016166">
    <property type="entry name" value="FAD-bd_PCMH"/>
</dbReference>
<gene>
    <name evidence="8" type="ORF">CLUP02_04253</name>
</gene>
<evidence type="ECO:0000313" key="8">
    <source>
        <dbReference type="EMBL" id="UQC78776.1"/>
    </source>
</evidence>
<dbReference type="InterPro" id="IPR016167">
    <property type="entry name" value="FAD-bd_PCMH_sub1"/>
</dbReference>
<dbReference type="AlphaFoldDB" id="A0A9Q8SKY1"/>
<accession>A0A9Q8SKY1</accession>
<dbReference type="InterPro" id="IPR050416">
    <property type="entry name" value="FAD-linked_Oxidoreductase"/>
</dbReference>
<feature type="signal peptide" evidence="6">
    <location>
        <begin position="1"/>
        <end position="16"/>
    </location>
</feature>
<dbReference type="PANTHER" id="PTHR42973:SF39">
    <property type="entry name" value="FAD-BINDING PCMH-TYPE DOMAIN-CONTAINING PROTEIN"/>
    <property type="match status" value="1"/>
</dbReference>
<evidence type="ECO:0000256" key="3">
    <source>
        <dbReference type="ARBA" id="ARBA00022630"/>
    </source>
</evidence>
<organism evidence="8 9">
    <name type="scientific">Colletotrichum lupini</name>
    <dbReference type="NCBI Taxonomy" id="145971"/>
    <lineage>
        <taxon>Eukaryota</taxon>
        <taxon>Fungi</taxon>
        <taxon>Dikarya</taxon>
        <taxon>Ascomycota</taxon>
        <taxon>Pezizomycotina</taxon>
        <taxon>Sordariomycetes</taxon>
        <taxon>Hypocreomycetidae</taxon>
        <taxon>Glomerellales</taxon>
        <taxon>Glomerellaceae</taxon>
        <taxon>Colletotrichum</taxon>
        <taxon>Colletotrichum acutatum species complex</taxon>
    </lineage>
</organism>
<dbReference type="SUPFAM" id="SSF56176">
    <property type="entry name" value="FAD-binding/transporter-associated domain-like"/>
    <property type="match status" value="1"/>
</dbReference>
<dbReference type="KEGG" id="clup:CLUP02_04253"/>
<feature type="domain" description="FAD-binding PCMH-type" evidence="7">
    <location>
        <begin position="51"/>
        <end position="223"/>
    </location>
</feature>
<dbReference type="Gene3D" id="3.30.465.10">
    <property type="match status" value="1"/>
</dbReference>
<evidence type="ECO:0000256" key="2">
    <source>
        <dbReference type="ARBA" id="ARBA00005466"/>
    </source>
</evidence>
<reference evidence="8" key="1">
    <citation type="journal article" date="2021" name="Mol. Plant Microbe Interact.">
        <title>Complete Genome Sequence of the Plant-Pathogenic Fungus Colletotrichum lupini.</title>
        <authorList>
            <person name="Baroncelli R."/>
            <person name="Pensec F."/>
            <person name="Da Lio D."/>
            <person name="Boufleur T."/>
            <person name="Vicente I."/>
            <person name="Sarrocco S."/>
            <person name="Picot A."/>
            <person name="Baraldi E."/>
            <person name="Sukno S."/>
            <person name="Thon M."/>
            <person name="Le Floch G."/>
        </authorList>
    </citation>
    <scope>NUCLEOTIDE SEQUENCE</scope>
    <source>
        <strain evidence="8">IMI 504893</strain>
    </source>
</reference>
<comment type="similarity">
    <text evidence="2">Belongs to the oxygen-dependent FAD-linked oxidoreductase family.</text>
</comment>
<dbReference type="Pfam" id="PF01565">
    <property type="entry name" value="FAD_binding_4"/>
    <property type="match status" value="1"/>
</dbReference>
<evidence type="ECO:0000256" key="5">
    <source>
        <dbReference type="ARBA" id="ARBA00023002"/>
    </source>
</evidence>
<keyword evidence="4" id="KW-0274">FAD</keyword>
<dbReference type="Proteomes" id="UP000830671">
    <property type="component" value="Chromosome 2"/>
</dbReference>
<sequence>MRSLIVGLQLISMVASAAISINARSVAEDLQNLVSTSSVAVEVRERWSDFDVPLPSVIVNATSEKDLSAVVKYCSTNNIAFLPQNGGNGWATKQFNLGSNGVLINLAGFNQVDISTDKKTATIGGGALIGDVVAAADAAGVLVQTGNCNCVGALGAALGGGYGNIMGEHGFAVDNILSMRVITATGEALTVSSSSNPDIYWALRGAAPNFGIVTSATVNAWATASRTSWIMSLTFDSSKIADVAQTIQDLPLLPEQVVYLVLTNSGDSSNSPMVLVTGFLRQGTEEAGRTAFAPLYNLGPLTNSSVVTPYQQWNAANDNFCARGGRKPAYSTTINNMKSETWPEIWTLYTDFQKQAGAQNSAVLIERYNLTTAKSVPSGSAAMQDELRQEAFAQAIVIPWYEDASLDTQALEFGAKVRDIWSFSSSATVNPTYINFAHGDEELQAIYGSSLDRLKTLKKKFDPSGAFGQWFKIADSDEVRQVWSQPSTRFRILTIVNPYRYA</sequence>
<dbReference type="EMBL" id="CP019474">
    <property type="protein sequence ID" value="UQC78776.1"/>
    <property type="molecule type" value="Genomic_DNA"/>
</dbReference>
<dbReference type="InterPro" id="IPR012951">
    <property type="entry name" value="BBE"/>
</dbReference>
<dbReference type="PROSITE" id="PS51387">
    <property type="entry name" value="FAD_PCMH"/>
    <property type="match status" value="1"/>
</dbReference>
<dbReference type="InterPro" id="IPR006094">
    <property type="entry name" value="Oxid_FAD_bind_N"/>
</dbReference>
<dbReference type="RefSeq" id="XP_049140412.1">
    <property type="nucleotide sequence ID" value="XM_049283269.1"/>
</dbReference>
<keyword evidence="3" id="KW-0285">Flavoprotein</keyword>